<dbReference type="KEGG" id="zmm:Zmob_1304"/>
<dbReference type="GO" id="GO:0005829">
    <property type="term" value="C:cytosol"/>
    <property type="evidence" value="ECO:0007669"/>
    <property type="project" value="TreeGrafter"/>
</dbReference>
<dbReference type="SMART" id="SM01130">
    <property type="entry name" value="DHDPS"/>
    <property type="match status" value="1"/>
</dbReference>
<dbReference type="AlphaFoldDB" id="A0A0H3FZN7"/>
<dbReference type="eggNOG" id="COG0329">
    <property type="taxonomic scope" value="Bacteria"/>
</dbReference>
<dbReference type="PANTHER" id="PTHR12128:SF66">
    <property type="entry name" value="4-HYDROXY-2-OXOGLUTARATE ALDOLASE, MITOCHONDRIAL"/>
    <property type="match status" value="1"/>
</dbReference>
<keyword evidence="2 3" id="KW-0456">Lyase</keyword>
<dbReference type="InterPro" id="IPR013785">
    <property type="entry name" value="Aldolase_TIM"/>
</dbReference>
<dbReference type="RefSeq" id="WP_014500983.1">
    <property type="nucleotide sequence ID" value="NC_017262.1"/>
</dbReference>
<evidence type="ECO:0000313" key="5">
    <source>
        <dbReference type="EMBL" id="AEH63127.1"/>
    </source>
</evidence>
<evidence type="ECO:0000313" key="6">
    <source>
        <dbReference type="Proteomes" id="UP000001494"/>
    </source>
</evidence>
<dbReference type="EMBL" id="CP002850">
    <property type="protein sequence ID" value="AEH63127.1"/>
    <property type="molecule type" value="Genomic_DNA"/>
</dbReference>
<name>A0A0H3FZN7_ZYMMA</name>
<feature type="binding site" evidence="4">
    <location>
        <position position="45"/>
    </location>
    <ligand>
        <name>pyruvate</name>
        <dbReference type="ChEBI" id="CHEBI:15361"/>
    </ligand>
</feature>
<dbReference type="GO" id="GO:0008840">
    <property type="term" value="F:4-hydroxy-tetrahydrodipicolinate synthase activity"/>
    <property type="evidence" value="ECO:0007669"/>
    <property type="project" value="TreeGrafter"/>
</dbReference>
<sequence>MDFSGLSAFPITPMNEEGVDQATFEKILQRLVDAGVNSIGVEGSTGNYPYLTEKERIQYAALAVKASRQIPVIASIGAFRTRDILLLSEQLQKSGVSALLLPLVSYHALNEDEVFSLYETVSKHVSVPVIVYDSPLISRFAFSDDLYQRICQLPHIQSIKVPSAWPNEPEAYLRLQRLMKSLPSSIQIGVSGDPTAANALKRGAKIWYSEWGGIFPQKAKELLEAAFARDEEKIFHLSLQFEPFWEMSRHYGGSIRPIAAAASILRLTDKNNLPLPLMPISMKDQDKLKRAIVENNMN</sequence>
<dbReference type="PANTHER" id="PTHR12128">
    <property type="entry name" value="DIHYDRODIPICOLINATE SYNTHASE"/>
    <property type="match status" value="1"/>
</dbReference>
<dbReference type="CDD" id="cd00408">
    <property type="entry name" value="DHDPS-like"/>
    <property type="match status" value="1"/>
</dbReference>
<dbReference type="PIRSF" id="PIRSF001365">
    <property type="entry name" value="DHDPS"/>
    <property type="match status" value="1"/>
</dbReference>
<dbReference type="InterPro" id="IPR002220">
    <property type="entry name" value="DapA-like"/>
</dbReference>
<evidence type="ECO:0000256" key="2">
    <source>
        <dbReference type="ARBA" id="ARBA00023239"/>
    </source>
</evidence>
<evidence type="ECO:0000256" key="3">
    <source>
        <dbReference type="PIRNR" id="PIRNR001365"/>
    </source>
</evidence>
<evidence type="ECO:0000256" key="4">
    <source>
        <dbReference type="PIRSR" id="PIRSR001365-2"/>
    </source>
</evidence>
<protein>
    <submittedName>
        <fullName evidence="5">Dihydrodipicolinate synthetase</fullName>
    </submittedName>
</protein>
<dbReference type="Proteomes" id="UP000001494">
    <property type="component" value="Chromosome"/>
</dbReference>
<proteinExistence type="inferred from homology"/>
<dbReference type="OrthoDB" id="9778880at2"/>
<dbReference type="Pfam" id="PF00701">
    <property type="entry name" value="DHDPS"/>
    <property type="match status" value="1"/>
</dbReference>
<dbReference type="HOGENOM" id="CLU_049343_5_0_5"/>
<dbReference type="Gene3D" id="3.20.20.70">
    <property type="entry name" value="Aldolase class I"/>
    <property type="match status" value="1"/>
</dbReference>
<dbReference type="SUPFAM" id="SSF51569">
    <property type="entry name" value="Aldolase"/>
    <property type="match status" value="1"/>
</dbReference>
<organism evidence="5 6">
    <name type="scientific">Zymomonas mobilis subsp. mobilis (strain ATCC 10988 / DSM 424 / LMG 404 / NCIMB 8938 / NRRL B-806 / ZM1)</name>
    <dbReference type="NCBI Taxonomy" id="555217"/>
    <lineage>
        <taxon>Bacteria</taxon>
        <taxon>Pseudomonadati</taxon>
        <taxon>Pseudomonadota</taxon>
        <taxon>Alphaproteobacteria</taxon>
        <taxon>Sphingomonadales</taxon>
        <taxon>Zymomonadaceae</taxon>
        <taxon>Zymomonas</taxon>
    </lineage>
</organism>
<dbReference type="PRINTS" id="PR00146">
    <property type="entry name" value="DHPICSNTHASE"/>
</dbReference>
<accession>A0A0H3FZN7</accession>
<reference evidence="5 6" key="1">
    <citation type="journal article" date="2011" name="J. Bacteriol.">
        <title>Genome sequence of the ethanol-producing Zymomonas mobilis subsp. mobilis lectotype strain ATCC 10988.</title>
        <authorList>
            <person name="Pappas K.M."/>
            <person name="Kouvelis V.N."/>
            <person name="Saunders E."/>
            <person name="Brettin T.S."/>
            <person name="Bruce D."/>
            <person name="Detter C."/>
            <person name="Balakireva M."/>
            <person name="Han C.S."/>
            <person name="Savvakis G."/>
            <person name="Kyrpides N.C."/>
            <person name="Typas M.A."/>
        </authorList>
    </citation>
    <scope>NUCLEOTIDE SEQUENCE [LARGE SCALE GENOMIC DNA]</scope>
    <source>
        <strain evidence="6">ATCC 10988 / DSM 424 / CCUG 17860 / LMG 404 / NCIMB 8938 / NRRL B-806 / ZM1</strain>
    </source>
</reference>
<gene>
    <name evidence="5" type="ordered locus">Zmob_1304</name>
</gene>
<evidence type="ECO:0000256" key="1">
    <source>
        <dbReference type="ARBA" id="ARBA00007592"/>
    </source>
</evidence>
<comment type="similarity">
    <text evidence="1 3">Belongs to the DapA family.</text>
</comment>